<evidence type="ECO:0000256" key="1">
    <source>
        <dbReference type="ARBA" id="ARBA00004442"/>
    </source>
</evidence>
<evidence type="ECO:0000256" key="6">
    <source>
        <dbReference type="SAM" id="SignalP"/>
    </source>
</evidence>
<feature type="chain" id="PRO_5011751037" evidence="6">
    <location>
        <begin position="24"/>
        <end position="218"/>
    </location>
</feature>
<sequence length="218" mass="22896">MNMKRVIISSAVVLMAATGASMAADLPQSDPYVAPPAPAEVMAGNPWEGAYAGVALGGIWSETNSNGGSASVDGDGMTLGGYAGYNMVYDHVVFGPELLANYNTINDKSATTRFESNWDAELRARAGYDMGFFMPYAAVGVGFQDAELTNLATDANDDNVHTFVGLTGGVEAMVAENVSMRAEAGYRWSDDKTYNIGGASTKTDIDGAVAKVGLTYHF</sequence>
<comment type="subcellular location">
    <subcellularLocation>
        <location evidence="1">Cell outer membrane</location>
    </subcellularLocation>
</comment>
<feature type="domain" description="Outer membrane protein beta-barrel" evidence="7">
    <location>
        <begin position="38"/>
        <end position="218"/>
    </location>
</feature>
<keyword evidence="4" id="KW-0998">Cell outer membrane</keyword>
<dbReference type="STRING" id="655353.SAMN04488056_108171"/>
<evidence type="ECO:0000256" key="5">
    <source>
        <dbReference type="ARBA" id="ARBA00038306"/>
    </source>
</evidence>
<dbReference type="SUPFAM" id="SSF56925">
    <property type="entry name" value="OMPA-like"/>
    <property type="match status" value="1"/>
</dbReference>
<dbReference type="InterPro" id="IPR027385">
    <property type="entry name" value="Beta-barrel_OMP"/>
</dbReference>
<evidence type="ECO:0000313" key="8">
    <source>
        <dbReference type="EMBL" id="SFO57960.1"/>
    </source>
</evidence>
<reference evidence="8 9" key="1">
    <citation type="submission" date="2016-10" db="EMBL/GenBank/DDBJ databases">
        <authorList>
            <person name="de Groot N.N."/>
        </authorList>
    </citation>
    <scope>NUCLEOTIDE SEQUENCE [LARGE SCALE GENOMIC DNA]</scope>
    <source>
        <strain evidence="8 9">CGMCC 1.9157</strain>
    </source>
</reference>
<dbReference type="EMBL" id="FOVR01000008">
    <property type="protein sequence ID" value="SFO57960.1"/>
    <property type="molecule type" value="Genomic_DNA"/>
</dbReference>
<keyword evidence="2 6" id="KW-0732">Signal</keyword>
<evidence type="ECO:0000256" key="3">
    <source>
        <dbReference type="ARBA" id="ARBA00023136"/>
    </source>
</evidence>
<evidence type="ECO:0000313" key="9">
    <source>
        <dbReference type="Proteomes" id="UP000199236"/>
    </source>
</evidence>
<comment type="similarity">
    <text evidence="5">Belongs to the Omp25/RopB family.</text>
</comment>
<dbReference type="Proteomes" id="UP000199236">
    <property type="component" value="Unassembled WGS sequence"/>
</dbReference>
<dbReference type="Gene3D" id="2.40.160.20">
    <property type="match status" value="1"/>
</dbReference>
<keyword evidence="9" id="KW-1185">Reference proteome</keyword>
<keyword evidence="3" id="KW-0472">Membrane</keyword>
<accession>A0A1I5ICG4</accession>
<dbReference type="AlphaFoldDB" id="A0A1I5ICG4"/>
<organism evidence="8 9">
    <name type="scientific">Cohaesibacter marisflavi</name>
    <dbReference type="NCBI Taxonomy" id="655353"/>
    <lineage>
        <taxon>Bacteria</taxon>
        <taxon>Pseudomonadati</taxon>
        <taxon>Pseudomonadota</taxon>
        <taxon>Alphaproteobacteria</taxon>
        <taxon>Hyphomicrobiales</taxon>
        <taxon>Cohaesibacteraceae</taxon>
    </lineage>
</organism>
<feature type="signal peptide" evidence="6">
    <location>
        <begin position="1"/>
        <end position="23"/>
    </location>
</feature>
<dbReference type="OrthoDB" id="9815357at2"/>
<evidence type="ECO:0000259" key="7">
    <source>
        <dbReference type="Pfam" id="PF13505"/>
    </source>
</evidence>
<protein>
    <submittedName>
        <fullName evidence="8">Outer membrane immunogenic protein</fullName>
    </submittedName>
</protein>
<dbReference type="PANTHER" id="PTHR34001:SF3">
    <property type="entry name" value="BLL7405 PROTEIN"/>
    <property type="match status" value="1"/>
</dbReference>
<dbReference type="PANTHER" id="PTHR34001">
    <property type="entry name" value="BLL7405 PROTEIN"/>
    <property type="match status" value="1"/>
</dbReference>
<dbReference type="InterPro" id="IPR011250">
    <property type="entry name" value="OMP/PagP_B-barrel"/>
</dbReference>
<dbReference type="Pfam" id="PF13505">
    <property type="entry name" value="OMP_b-brl"/>
    <property type="match status" value="1"/>
</dbReference>
<evidence type="ECO:0000256" key="2">
    <source>
        <dbReference type="ARBA" id="ARBA00022729"/>
    </source>
</evidence>
<evidence type="ECO:0000256" key="4">
    <source>
        <dbReference type="ARBA" id="ARBA00023237"/>
    </source>
</evidence>
<dbReference type="GO" id="GO:0009279">
    <property type="term" value="C:cell outer membrane"/>
    <property type="evidence" value="ECO:0007669"/>
    <property type="project" value="UniProtKB-SubCell"/>
</dbReference>
<name>A0A1I5ICG4_9HYPH</name>
<dbReference type="InterPro" id="IPR051692">
    <property type="entry name" value="OMP-like"/>
</dbReference>
<proteinExistence type="inferred from homology"/>
<gene>
    <name evidence="8" type="ORF">SAMN04488056_108171</name>
</gene>